<evidence type="ECO:0000256" key="4">
    <source>
        <dbReference type="ARBA" id="ARBA00023136"/>
    </source>
</evidence>
<dbReference type="PROSITE" id="PS51257">
    <property type="entry name" value="PROKAR_LIPOPROTEIN"/>
    <property type="match status" value="1"/>
</dbReference>
<dbReference type="Proteomes" id="UP000721861">
    <property type="component" value="Unassembled WGS sequence"/>
</dbReference>
<evidence type="ECO:0000259" key="6">
    <source>
        <dbReference type="Pfam" id="PF07980"/>
    </source>
</evidence>
<evidence type="ECO:0000256" key="5">
    <source>
        <dbReference type="ARBA" id="ARBA00023237"/>
    </source>
</evidence>
<gene>
    <name evidence="8" type="ORF">KEM09_08340</name>
</gene>
<dbReference type="InterPro" id="IPR033985">
    <property type="entry name" value="SusD-like_N"/>
</dbReference>
<dbReference type="CDD" id="cd08977">
    <property type="entry name" value="SusD"/>
    <property type="match status" value="1"/>
</dbReference>
<evidence type="ECO:0000256" key="1">
    <source>
        <dbReference type="ARBA" id="ARBA00004442"/>
    </source>
</evidence>
<accession>A0ABS5K8V8</accession>
<keyword evidence="3" id="KW-0732">Signal</keyword>
<evidence type="ECO:0000313" key="9">
    <source>
        <dbReference type="Proteomes" id="UP000721861"/>
    </source>
</evidence>
<proteinExistence type="inferred from homology"/>
<evidence type="ECO:0000256" key="2">
    <source>
        <dbReference type="ARBA" id="ARBA00006275"/>
    </source>
</evidence>
<dbReference type="Pfam" id="PF07980">
    <property type="entry name" value="SusD_RagB"/>
    <property type="match status" value="1"/>
</dbReference>
<keyword evidence="9" id="KW-1185">Reference proteome</keyword>
<comment type="caution">
    <text evidence="8">The sequence shown here is derived from an EMBL/GenBank/DDBJ whole genome shotgun (WGS) entry which is preliminary data.</text>
</comment>
<name>A0ABS5K8V8_9BACT</name>
<evidence type="ECO:0000256" key="3">
    <source>
        <dbReference type="ARBA" id="ARBA00022729"/>
    </source>
</evidence>
<dbReference type="SUPFAM" id="SSF48452">
    <property type="entry name" value="TPR-like"/>
    <property type="match status" value="1"/>
</dbReference>
<comment type="similarity">
    <text evidence="2">Belongs to the SusD family.</text>
</comment>
<reference evidence="8 9" key="1">
    <citation type="journal article" date="2014" name="Int. J. Syst. Evol. Microbiol.">
        <title>Carboxylicivirga gen. nov. in the family Marinilabiliaceae with two novel species, Carboxylicivirga mesophila sp. nov. and Carboxylicivirga taeanensis sp. nov., and reclassification of Cytophaga fermentans as Saccharicrinis fermentans gen. nov., comb. nov.</title>
        <authorList>
            <person name="Yang S.H."/>
            <person name="Seo H.S."/>
            <person name="Woo J.H."/>
            <person name="Oh H.M."/>
            <person name="Jang H."/>
            <person name="Lee J.H."/>
            <person name="Kim S.J."/>
            <person name="Kwon K.K."/>
        </authorList>
    </citation>
    <scope>NUCLEOTIDE SEQUENCE [LARGE SCALE GENOMIC DNA]</scope>
    <source>
        <strain evidence="8 9">JCM 18290</strain>
    </source>
</reference>
<feature type="domain" description="RagB/SusD" evidence="6">
    <location>
        <begin position="311"/>
        <end position="512"/>
    </location>
</feature>
<dbReference type="InterPro" id="IPR012944">
    <property type="entry name" value="SusD_RagB_dom"/>
</dbReference>
<protein>
    <submittedName>
        <fullName evidence="8">RagB/SusD family nutrient uptake outer membrane protein</fullName>
    </submittedName>
</protein>
<dbReference type="InterPro" id="IPR011990">
    <property type="entry name" value="TPR-like_helical_dom_sf"/>
</dbReference>
<dbReference type="Pfam" id="PF14322">
    <property type="entry name" value="SusD-like_3"/>
    <property type="match status" value="1"/>
</dbReference>
<sequence>MMIRNIRIFIVLSILAVFGASCNDFLDQPILGKQVLENYFANEDECLKALSGCYASLSPEDWWENDLFYLVGDICSDDAFKGNSLEGDQRDFGELARFNITPQNEWIQYKWQYAYEQVYRCNLVIKNVPDAPVSDTFKAQVLAEAKFLRAFAYFELVKNFGDVPLLLEPLTVNDPKQERVAAALIWGQIEKDLKEAADVLPERSEQTASAIGRATKGAALAYLAKAYVYQEKWSDAEPLAKQIIDTGEYNLNDPFTNVWSIHNPNGNGSIFEIQTVFDNVLDAGTVLPVFTRSRADGGWGFATPSSHLDNFMAGDPRRNATIIKHGDYVDEDYPSYDTQLSENETGRINRKYWIAWNDRPAQSEHTRTPLNHILFRYADLLLLHAEAAWHNDHEGEAIASVNKVRQRVGLSGISSTGEQLLLDIYHERRMELALEGHRYYDLKRQKGLKYPNSPRLREVMEEFVDYNLGANSDYDAGNAKGQLFDEDVHVLFPIPQAEIDLSEGTLKQNSGY</sequence>
<dbReference type="Gene3D" id="1.25.40.390">
    <property type="match status" value="1"/>
</dbReference>
<keyword evidence="5" id="KW-0998">Cell outer membrane</keyword>
<dbReference type="EMBL" id="JAGUCN010000008">
    <property type="protein sequence ID" value="MBS2211406.1"/>
    <property type="molecule type" value="Genomic_DNA"/>
</dbReference>
<evidence type="ECO:0000313" key="8">
    <source>
        <dbReference type="EMBL" id="MBS2211406.1"/>
    </source>
</evidence>
<comment type="subcellular location">
    <subcellularLocation>
        <location evidence="1">Cell outer membrane</location>
    </subcellularLocation>
</comment>
<organism evidence="8 9">
    <name type="scientific">Carboxylicivirga mesophila</name>
    <dbReference type="NCBI Taxonomy" id="1166478"/>
    <lineage>
        <taxon>Bacteria</taxon>
        <taxon>Pseudomonadati</taxon>
        <taxon>Bacteroidota</taxon>
        <taxon>Bacteroidia</taxon>
        <taxon>Marinilabiliales</taxon>
        <taxon>Marinilabiliaceae</taxon>
        <taxon>Carboxylicivirga</taxon>
    </lineage>
</organism>
<evidence type="ECO:0000259" key="7">
    <source>
        <dbReference type="Pfam" id="PF14322"/>
    </source>
</evidence>
<feature type="domain" description="SusD-like N-terminal" evidence="7">
    <location>
        <begin position="99"/>
        <end position="227"/>
    </location>
</feature>
<keyword evidence="4" id="KW-0472">Membrane</keyword>
<dbReference type="RefSeq" id="WP_212227540.1">
    <property type="nucleotide sequence ID" value="NZ_JAGUCN010000008.1"/>
</dbReference>